<evidence type="ECO:0000313" key="1">
    <source>
        <dbReference type="EMBL" id="SMC67462.1"/>
    </source>
</evidence>
<comment type="caution">
    <text evidence="1">The sequence shown here is derived from an EMBL/GenBank/DDBJ whole genome shotgun (WGS) entry which is preliminary data.</text>
</comment>
<gene>
    <name evidence="1" type="ORF">SAMN06297397_1939</name>
</gene>
<sequence length="364" mass="38355">MKNTFGTSVTVTLFGESHGPEIGAVVDGLAPGLPVDEEFIASRLTLRRPAGRISTARQEEDAFRIVSGVFEGRTTGTPLAILIPNRDTRSGDYQRGPARPGHADYTAYTKYHGFEDYRGGGHFSGRITAALVAAGAIVIRALQGKGILIGTHVARCAGIDDAPFTDLPADLEKLNSLPFAVLDETKGQAMRDAIEQAAARGDSVGGILETAVLGMPAGVGEPWFDTVEGVLSHALFSVPAVKGVEFGAGFAFADMTGSRANDPLRMKDSHPVTTSNHNGGINGGISNGMPLLFRCVVKPTPSISLEQQTVNPLTGENTVLEIRGRHDPAIVHRARIVVDSVAALALADLLALRFGADWLASPDD</sequence>
<evidence type="ECO:0000313" key="2">
    <source>
        <dbReference type="Proteomes" id="UP000192328"/>
    </source>
</evidence>
<reference evidence="1" key="1">
    <citation type="submission" date="2017-04" db="EMBL/GenBank/DDBJ databases">
        <authorList>
            <person name="Varghese N."/>
            <person name="Submissions S."/>
        </authorList>
    </citation>
    <scope>NUCLEOTIDE SEQUENCE</scope>
    <source>
        <strain evidence="1">WTE2008</strain>
    </source>
</reference>
<protein>
    <submittedName>
        <fullName evidence="1">Chorismate synthase</fullName>
    </submittedName>
</protein>
<accession>A0AC61PMB8</accession>
<keyword evidence="2" id="KW-1185">Reference proteome</keyword>
<proteinExistence type="predicted"/>
<organism evidence="1 2">
    <name type="scientific">Aristaeella lactis</name>
    <dbReference type="NCBI Taxonomy" id="3046383"/>
    <lineage>
        <taxon>Bacteria</taxon>
        <taxon>Bacillati</taxon>
        <taxon>Bacillota</taxon>
        <taxon>Clostridia</taxon>
        <taxon>Eubacteriales</taxon>
        <taxon>Aristaeellaceae</taxon>
        <taxon>Aristaeella</taxon>
    </lineage>
</organism>
<dbReference type="EMBL" id="FWXZ01000003">
    <property type="protein sequence ID" value="SMC67462.1"/>
    <property type="molecule type" value="Genomic_DNA"/>
</dbReference>
<name>A0AC61PMB8_9FIRM</name>
<dbReference type="Proteomes" id="UP000192328">
    <property type="component" value="Unassembled WGS sequence"/>
</dbReference>